<evidence type="ECO:0000313" key="3">
    <source>
        <dbReference type="Proteomes" id="UP000487757"/>
    </source>
</evidence>
<evidence type="ECO:0000256" key="1">
    <source>
        <dbReference type="SAM" id="Phobius"/>
    </source>
</evidence>
<dbReference type="RefSeq" id="WP_154278897.1">
    <property type="nucleotide sequence ID" value="NZ_JBHUJQ010000001.1"/>
</dbReference>
<reference evidence="2 3" key="1">
    <citation type="submission" date="2019-11" db="EMBL/GenBank/DDBJ databases">
        <title>Pedobacter petrophilus genome.</title>
        <authorList>
            <person name="Feldbauer M.J."/>
            <person name="Newman J.D."/>
        </authorList>
    </citation>
    <scope>NUCLEOTIDE SEQUENCE [LARGE SCALE GENOMIC DNA]</scope>
    <source>
        <strain evidence="2 3">LMG 29686</strain>
    </source>
</reference>
<feature type="transmembrane region" description="Helical" evidence="1">
    <location>
        <begin position="6"/>
        <end position="28"/>
    </location>
</feature>
<organism evidence="2 3">
    <name type="scientific">Pedobacter petrophilus</name>
    <dbReference type="NCBI Taxonomy" id="1908241"/>
    <lineage>
        <taxon>Bacteria</taxon>
        <taxon>Pseudomonadati</taxon>
        <taxon>Bacteroidota</taxon>
        <taxon>Sphingobacteriia</taxon>
        <taxon>Sphingobacteriales</taxon>
        <taxon>Sphingobacteriaceae</taxon>
        <taxon>Pedobacter</taxon>
    </lineage>
</organism>
<proteinExistence type="predicted"/>
<dbReference type="Proteomes" id="UP000487757">
    <property type="component" value="Unassembled WGS sequence"/>
</dbReference>
<accession>A0A7K0FTR7</accession>
<name>A0A7K0FTR7_9SPHI</name>
<keyword evidence="1" id="KW-0472">Membrane</keyword>
<gene>
    <name evidence="2" type="ORF">GJU39_01360</name>
</gene>
<keyword evidence="3" id="KW-1185">Reference proteome</keyword>
<dbReference type="EMBL" id="WKKH01000002">
    <property type="protein sequence ID" value="MRX74722.1"/>
    <property type="molecule type" value="Genomic_DNA"/>
</dbReference>
<protein>
    <submittedName>
        <fullName evidence="2">Uncharacterized protein</fullName>
    </submittedName>
</protein>
<keyword evidence="1" id="KW-1133">Transmembrane helix</keyword>
<dbReference type="OrthoDB" id="767471at2"/>
<sequence length="111" mass="12627">MSWTNFLIVIFIVYLVYYSLNLFFDLFLSPRTPQGEIAEDELFFTQTFTPELITPDEKIEEVTSVDEAYKKEKPITSISTGTVASSGGISLKHLFALAKDNLIEHTRAIPY</sequence>
<comment type="caution">
    <text evidence="2">The sequence shown here is derived from an EMBL/GenBank/DDBJ whole genome shotgun (WGS) entry which is preliminary data.</text>
</comment>
<evidence type="ECO:0000313" key="2">
    <source>
        <dbReference type="EMBL" id="MRX74722.1"/>
    </source>
</evidence>
<keyword evidence="1" id="KW-0812">Transmembrane</keyword>
<dbReference type="AlphaFoldDB" id="A0A7K0FTR7"/>